<evidence type="ECO:0000313" key="3">
    <source>
        <dbReference type="EMBL" id="MBG9387984.1"/>
    </source>
</evidence>
<feature type="domain" description="ChsH2 C-terminal OB-fold" evidence="1">
    <location>
        <begin position="55"/>
        <end position="117"/>
    </location>
</feature>
<dbReference type="InterPro" id="IPR002878">
    <property type="entry name" value="ChsH2_C"/>
</dbReference>
<keyword evidence="4" id="KW-1185">Reference proteome</keyword>
<dbReference type="SUPFAM" id="SSF50249">
    <property type="entry name" value="Nucleic acid-binding proteins"/>
    <property type="match status" value="1"/>
</dbReference>
<protein>
    <submittedName>
        <fullName evidence="3">OB-fold domain-containing protein</fullName>
    </submittedName>
</protein>
<dbReference type="PANTHER" id="PTHR34075:SF5">
    <property type="entry name" value="BLR3430 PROTEIN"/>
    <property type="match status" value="1"/>
</dbReference>
<sequence length="141" mass="15613">MEFPKPTEDAVNREMLQAWHAHGELLLQHCTQCAAVTYYPRRICPSCWSSRMENRPSAGEGTVISFSVVHRGVDEAFRQLGTTVTLASVRTDDGPQLITLIVGDDRDQVAIGGRVRLARDADRERYPLPVYSLAPSGKDAS</sequence>
<dbReference type="RefSeq" id="WP_196985865.1">
    <property type="nucleotide sequence ID" value="NZ_JADWYS010000001.1"/>
</dbReference>
<dbReference type="Pfam" id="PF01796">
    <property type="entry name" value="OB_ChsH2_C"/>
    <property type="match status" value="1"/>
</dbReference>
<dbReference type="Pfam" id="PF12172">
    <property type="entry name" value="zf-ChsH2"/>
    <property type="match status" value="1"/>
</dbReference>
<dbReference type="Gene3D" id="6.10.30.10">
    <property type="match status" value="1"/>
</dbReference>
<organism evidence="3 4">
    <name type="scientific">Caenimonas aquaedulcis</name>
    <dbReference type="NCBI Taxonomy" id="2793270"/>
    <lineage>
        <taxon>Bacteria</taxon>
        <taxon>Pseudomonadati</taxon>
        <taxon>Pseudomonadota</taxon>
        <taxon>Betaproteobacteria</taxon>
        <taxon>Burkholderiales</taxon>
        <taxon>Comamonadaceae</taxon>
        <taxon>Caenimonas</taxon>
    </lineage>
</organism>
<dbReference type="InterPro" id="IPR022002">
    <property type="entry name" value="ChsH2_Znr"/>
</dbReference>
<gene>
    <name evidence="3" type="ORF">I5803_08130</name>
</gene>
<evidence type="ECO:0000313" key="4">
    <source>
        <dbReference type="Proteomes" id="UP000651050"/>
    </source>
</evidence>
<name>A0A931H3K9_9BURK</name>
<feature type="domain" description="ChsH2 rubredoxin-like zinc ribbon" evidence="2">
    <location>
        <begin position="21"/>
        <end position="53"/>
    </location>
</feature>
<dbReference type="InterPro" id="IPR012340">
    <property type="entry name" value="NA-bd_OB-fold"/>
</dbReference>
<dbReference type="InterPro" id="IPR052513">
    <property type="entry name" value="Thioester_dehydratase-like"/>
</dbReference>
<comment type="caution">
    <text evidence="3">The sequence shown here is derived from an EMBL/GenBank/DDBJ whole genome shotgun (WGS) entry which is preliminary data.</text>
</comment>
<dbReference type="PANTHER" id="PTHR34075">
    <property type="entry name" value="BLR3430 PROTEIN"/>
    <property type="match status" value="1"/>
</dbReference>
<reference evidence="3" key="1">
    <citation type="submission" date="2020-11" db="EMBL/GenBank/DDBJ databases">
        <title>Bacterial whole genome sequence for Caenimonas sp. DR4.4.</title>
        <authorList>
            <person name="Le V."/>
            <person name="Ko S.-R."/>
            <person name="Ahn C.-Y."/>
            <person name="Oh H.-M."/>
        </authorList>
    </citation>
    <scope>NUCLEOTIDE SEQUENCE</scope>
    <source>
        <strain evidence="3">DR4.4</strain>
    </source>
</reference>
<dbReference type="AlphaFoldDB" id="A0A931H3K9"/>
<proteinExistence type="predicted"/>
<dbReference type="Proteomes" id="UP000651050">
    <property type="component" value="Unassembled WGS sequence"/>
</dbReference>
<evidence type="ECO:0000259" key="1">
    <source>
        <dbReference type="Pfam" id="PF01796"/>
    </source>
</evidence>
<evidence type="ECO:0000259" key="2">
    <source>
        <dbReference type="Pfam" id="PF12172"/>
    </source>
</evidence>
<accession>A0A931H3K9</accession>
<dbReference type="EMBL" id="JADWYS010000001">
    <property type="protein sequence ID" value="MBG9387984.1"/>
    <property type="molecule type" value="Genomic_DNA"/>
</dbReference>